<organism evidence="1 2">
    <name type="scientific">Irregularibacter muris</name>
    <dbReference type="NCBI Taxonomy" id="1796619"/>
    <lineage>
        <taxon>Bacteria</taxon>
        <taxon>Bacillati</taxon>
        <taxon>Bacillota</taxon>
        <taxon>Clostridia</taxon>
        <taxon>Eubacteriales</taxon>
        <taxon>Eubacteriaceae</taxon>
        <taxon>Irregularibacter</taxon>
    </lineage>
</organism>
<gene>
    <name evidence="1" type="ORF">NSA47_14305</name>
</gene>
<accession>A0AAE3L0C9</accession>
<dbReference type="RefSeq" id="WP_257533187.1">
    <property type="nucleotide sequence ID" value="NZ_JANKAS010000020.1"/>
</dbReference>
<evidence type="ECO:0000313" key="2">
    <source>
        <dbReference type="Proteomes" id="UP001205748"/>
    </source>
</evidence>
<protein>
    <submittedName>
        <fullName evidence="1">Uncharacterized protein</fullName>
    </submittedName>
</protein>
<proteinExistence type="predicted"/>
<dbReference type="AlphaFoldDB" id="A0AAE3L0C9"/>
<evidence type="ECO:0000313" key="1">
    <source>
        <dbReference type="EMBL" id="MCR1900136.1"/>
    </source>
</evidence>
<keyword evidence="2" id="KW-1185">Reference proteome</keyword>
<sequence>MGPKNNEELKNRINIDQIIKEVCTNEKLQRVILSKEQRYRRYPIYVKPLLKSVKNISNANNKILAEKLNLSPFMISKMKSGASKDTDYVE</sequence>
<name>A0AAE3L0C9_9FIRM</name>
<reference evidence="1" key="1">
    <citation type="submission" date="2022-07" db="EMBL/GenBank/DDBJ databases">
        <title>Enhanced cultured diversity of the mouse gut microbiota enables custom-made synthetic communities.</title>
        <authorList>
            <person name="Afrizal A."/>
        </authorList>
    </citation>
    <scope>NUCLEOTIDE SEQUENCE</scope>
    <source>
        <strain evidence="1">DSM 28593</strain>
    </source>
</reference>
<dbReference type="Proteomes" id="UP001205748">
    <property type="component" value="Unassembled WGS sequence"/>
</dbReference>
<comment type="caution">
    <text evidence="1">The sequence shown here is derived from an EMBL/GenBank/DDBJ whole genome shotgun (WGS) entry which is preliminary data.</text>
</comment>
<dbReference type="EMBL" id="JANKAS010000020">
    <property type="protein sequence ID" value="MCR1900136.1"/>
    <property type="molecule type" value="Genomic_DNA"/>
</dbReference>